<evidence type="ECO:0000256" key="10">
    <source>
        <dbReference type="NCBIfam" id="TIGR02150"/>
    </source>
</evidence>
<dbReference type="GO" id="GO:0005737">
    <property type="term" value="C:cytoplasm"/>
    <property type="evidence" value="ECO:0007669"/>
    <property type="project" value="TreeGrafter"/>
</dbReference>
<evidence type="ECO:0000256" key="11">
    <source>
        <dbReference type="PIRSR" id="PIRSR018427-1"/>
    </source>
</evidence>
<sequence length="170" mass="19562">MEHVVLVDEHDNAIGTADKLKVHQSGELHRAFSIFIFNSKGEMLIQQRALDKYHSGGLWTNACCSHPRPDEATLDAANRRLKEELGMVTTLSFLFTFQYKTDFENGLIEHELDHVFVGTSDVLPKLNPAEAKDYKYISPKKILEDIHLHPDKYTFWFKEIVQKAIDKYGN</sequence>
<feature type="active site" evidence="11">
    <location>
        <position position="64"/>
    </location>
</feature>
<evidence type="ECO:0000256" key="2">
    <source>
        <dbReference type="ARBA" id="ARBA00007579"/>
    </source>
</evidence>
<dbReference type="InterPro" id="IPR011876">
    <property type="entry name" value="IsopentenylPP_isomerase_typ1"/>
</dbReference>
<protein>
    <recommendedName>
        <fullName evidence="3 10">Isopentenyl-diphosphate delta-isomerase</fullName>
        <ecNumber evidence="3 10">5.3.3.2</ecNumber>
    </recommendedName>
</protein>
<dbReference type="PANTHER" id="PTHR10885">
    <property type="entry name" value="ISOPENTENYL-DIPHOSPHATE DELTA-ISOMERASE"/>
    <property type="match status" value="1"/>
</dbReference>
<dbReference type="PROSITE" id="PS51462">
    <property type="entry name" value="NUDIX"/>
    <property type="match status" value="1"/>
</dbReference>
<evidence type="ECO:0000256" key="7">
    <source>
        <dbReference type="ARBA" id="ARBA00023211"/>
    </source>
</evidence>
<feature type="domain" description="Nudix hydrolase" evidence="12">
    <location>
        <begin position="27"/>
        <end position="159"/>
    </location>
</feature>
<accession>A0A1W2GRI9</accession>
<proteinExistence type="inferred from homology"/>
<dbReference type="NCBIfam" id="NF002995">
    <property type="entry name" value="PRK03759.1"/>
    <property type="match status" value="1"/>
</dbReference>
<dbReference type="Proteomes" id="UP000192472">
    <property type="component" value="Unassembled WGS sequence"/>
</dbReference>
<dbReference type="AlphaFoldDB" id="A0A1W2GRI9"/>
<dbReference type="InterPro" id="IPR056375">
    <property type="entry name" value="Idi_bact"/>
</dbReference>
<evidence type="ECO:0000256" key="1">
    <source>
        <dbReference type="ARBA" id="ARBA00004826"/>
    </source>
</evidence>
<evidence type="ECO:0000313" key="13">
    <source>
        <dbReference type="EMBL" id="SMD39032.1"/>
    </source>
</evidence>
<keyword evidence="8" id="KW-0414">Isoprene biosynthesis</keyword>
<dbReference type="UniPathway" id="UPA00059">
    <property type="reaction ID" value="UER00104"/>
</dbReference>
<dbReference type="RefSeq" id="WP_084374687.1">
    <property type="nucleotide sequence ID" value="NZ_FWYF01000005.1"/>
</dbReference>
<evidence type="ECO:0000256" key="6">
    <source>
        <dbReference type="ARBA" id="ARBA00022842"/>
    </source>
</evidence>
<keyword evidence="14" id="KW-1185">Reference proteome</keyword>
<evidence type="ECO:0000256" key="5">
    <source>
        <dbReference type="ARBA" id="ARBA00022723"/>
    </source>
</evidence>
<evidence type="ECO:0000256" key="4">
    <source>
        <dbReference type="ARBA" id="ARBA00022490"/>
    </source>
</evidence>
<comment type="pathway">
    <text evidence="1">Isoprenoid biosynthesis; dimethylallyl diphosphate biosynthesis; dimethylallyl diphosphate from isopentenyl diphosphate: step 1/1.</text>
</comment>
<dbReference type="GO" id="GO:0050992">
    <property type="term" value="P:dimethylallyl diphosphate biosynthetic process"/>
    <property type="evidence" value="ECO:0007669"/>
    <property type="project" value="UniProtKB-UniPathway"/>
</dbReference>
<keyword evidence="5" id="KW-0479">Metal-binding</keyword>
<dbReference type="EC" id="5.3.3.2" evidence="3 10"/>
<keyword evidence="6" id="KW-0460">Magnesium</keyword>
<evidence type="ECO:0000256" key="9">
    <source>
        <dbReference type="ARBA" id="ARBA00023235"/>
    </source>
</evidence>
<feature type="active site" evidence="11">
    <location>
        <position position="111"/>
    </location>
</feature>
<evidence type="ECO:0000313" key="14">
    <source>
        <dbReference type="Proteomes" id="UP000192472"/>
    </source>
</evidence>
<evidence type="ECO:0000256" key="3">
    <source>
        <dbReference type="ARBA" id="ARBA00012057"/>
    </source>
</evidence>
<evidence type="ECO:0000256" key="8">
    <source>
        <dbReference type="ARBA" id="ARBA00023229"/>
    </source>
</evidence>
<dbReference type="GO" id="GO:0009240">
    <property type="term" value="P:isopentenyl diphosphate biosynthetic process"/>
    <property type="evidence" value="ECO:0007669"/>
    <property type="project" value="TreeGrafter"/>
</dbReference>
<keyword evidence="7" id="KW-0464">Manganese</keyword>
<dbReference type="Pfam" id="PF00293">
    <property type="entry name" value="NUDIX"/>
    <property type="match status" value="1"/>
</dbReference>
<organism evidence="13 14">
    <name type="scientific">Reichenbachiella faecimaris</name>
    <dbReference type="NCBI Taxonomy" id="692418"/>
    <lineage>
        <taxon>Bacteria</taxon>
        <taxon>Pseudomonadati</taxon>
        <taxon>Bacteroidota</taxon>
        <taxon>Cytophagia</taxon>
        <taxon>Cytophagales</taxon>
        <taxon>Reichenbachiellaceae</taxon>
        <taxon>Reichenbachiella</taxon>
    </lineage>
</organism>
<keyword evidence="4" id="KW-0963">Cytoplasm</keyword>
<dbReference type="PIRSF" id="PIRSF018427">
    <property type="entry name" value="Isopntndiph_ism"/>
    <property type="match status" value="1"/>
</dbReference>
<gene>
    <name evidence="13" type="ORF">SAMN04488029_4012</name>
</gene>
<dbReference type="HAMAP" id="MF_00202">
    <property type="entry name" value="Idi"/>
    <property type="match status" value="1"/>
</dbReference>
<reference evidence="13 14" key="1">
    <citation type="submission" date="2017-04" db="EMBL/GenBank/DDBJ databases">
        <authorList>
            <person name="Afonso C.L."/>
            <person name="Miller P.J."/>
            <person name="Scott M.A."/>
            <person name="Spackman E."/>
            <person name="Goraichik I."/>
            <person name="Dimitrov K.M."/>
            <person name="Suarez D.L."/>
            <person name="Swayne D.E."/>
        </authorList>
    </citation>
    <scope>NUCLEOTIDE SEQUENCE [LARGE SCALE GENOMIC DNA]</scope>
    <source>
        <strain evidence="13 14">DSM 26133</strain>
    </source>
</reference>
<dbReference type="InterPro" id="IPR015797">
    <property type="entry name" value="NUDIX_hydrolase-like_dom_sf"/>
</dbReference>
<dbReference type="GO" id="GO:0004452">
    <property type="term" value="F:isopentenyl-diphosphate delta-isomerase activity"/>
    <property type="evidence" value="ECO:0007669"/>
    <property type="project" value="UniProtKB-UniRule"/>
</dbReference>
<keyword evidence="9 13" id="KW-0413">Isomerase</keyword>
<dbReference type="PANTHER" id="PTHR10885:SF0">
    <property type="entry name" value="ISOPENTENYL-DIPHOSPHATE DELTA-ISOMERASE"/>
    <property type="match status" value="1"/>
</dbReference>
<dbReference type="OrthoDB" id="9809458at2"/>
<dbReference type="Gene3D" id="3.90.79.10">
    <property type="entry name" value="Nucleoside Triphosphate Pyrophosphohydrolase"/>
    <property type="match status" value="1"/>
</dbReference>
<dbReference type="NCBIfam" id="TIGR02150">
    <property type="entry name" value="IPP_isom_1"/>
    <property type="match status" value="1"/>
</dbReference>
<name>A0A1W2GRI9_REIFA</name>
<dbReference type="InterPro" id="IPR000086">
    <property type="entry name" value="NUDIX_hydrolase_dom"/>
</dbReference>
<dbReference type="STRING" id="692418.SAMN04488029_4012"/>
<dbReference type="SUPFAM" id="SSF55811">
    <property type="entry name" value="Nudix"/>
    <property type="match status" value="1"/>
</dbReference>
<dbReference type="GO" id="GO:0046872">
    <property type="term" value="F:metal ion binding"/>
    <property type="evidence" value="ECO:0007669"/>
    <property type="project" value="UniProtKB-KW"/>
</dbReference>
<evidence type="ECO:0000259" key="12">
    <source>
        <dbReference type="PROSITE" id="PS51462"/>
    </source>
</evidence>
<dbReference type="EMBL" id="FWYF01000005">
    <property type="protein sequence ID" value="SMD39032.1"/>
    <property type="molecule type" value="Genomic_DNA"/>
</dbReference>
<dbReference type="CDD" id="cd02885">
    <property type="entry name" value="NUDIX_IPP_Isomerase"/>
    <property type="match status" value="1"/>
</dbReference>
<comment type="similarity">
    <text evidence="2">Belongs to the IPP isomerase type 1 family.</text>
</comment>